<accession>A0A231VDQ9</accession>
<dbReference type="InterPro" id="IPR005537">
    <property type="entry name" value="RAMP_III_fam"/>
</dbReference>
<comment type="caution">
    <text evidence="3">The sequence shown here is derived from an EMBL/GenBank/DDBJ whole genome shotgun (WGS) entry which is preliminary data.</text>
</comment>
<evidence type="ECO:0000259" key="2">
    <source>
        <dbReference type="Pfam" id="PF03787"/>
    </source>
</evidence>
<protein>
    <submittedName>
        <fullName evidence="3">Type III-B CRISPR module RAMP protein Cmr1</fullName>
    </submittedName>
</protein>
<gene>
    <name evidence="3" type="primary">cmr1</name>
    <name evidence="3" type="ORF">CE561_11195</name>
</gene>
<name>A0A231VDQ9_THETR</name>
<sequence length="337" mass="40012">MGKKEITVYLETITPLWTGDAWQENNKVRSSSILGGLRFWFSVYWKVVKREEIEKLNDDGVPAVNLEEIAKEEPFRVIALKHLQYKNVTNDFDEEIDKVLEELKLPVPSRIFGCTGWRSRVNIRTEPAEEKSFQKVNLEFKYPDDINSKFWINKNIFKEKNESKLYANVRFKLKTSQYWWENYLEEFFKFFSDKIVLMGGKASFGFGFVKMKVEGKDEGTTEQGKNKIVGFDNMYVYKAEKIDYNGSKDILGFNLKYYLRKKEKENIRNKQEIEEHFGKQKKASKVYVSNLLKEDNNSIYLVIFNNPFDINPIFKELAEEYFRVLEELRRREADKNV</sequence>
<keyword evidence="1" id="KW-0051">Antiviral defense</keyword>
<evidence type="ECO:0000313" key="3">
    <source>
        <dbReference type="EMBL" id="OXT06259.1"/>
    </source>
</evidence>
<organism evidence="3 4">
    <name type="scientific">Thermoanaerobacterium thermosaccharolyticum</name>
    <name type="common">Clostridium thermosaccharolyticum</name>
    <dbReference type="NCBI Taxonomy" id="1517"/>
    <lineage>
        <taxon>Bacteria</taxon>
        <taxon>Bacillati</taxon>
        <taxon>Bacillota</taxon>
        <taxon>Clostridia</taxon>
        <taxon>Thermoanaerobacterales</taxon>
        <taxon>Thermoanaerobacteraceae</taxon>
        <taxon>Thermoanaerobacterium</taxon>
    </lineage>
</organism>
<dbReference type="EMBL" id="NKHD01000033">
    <property type="protein sequence ID" value="OXT06259.1"/>
    <property type="molecule type" value="Genomic_DNA"/>
</dbReference>
<dbReference type="AlphaFoldDB" id="A0A231VDQ9"/>
<dbReference type="NCBIfam" id="TIGR01894">
    <property type="entry name" value="cas_TM1795_cmr1"/>
    <property type="match status" value="1"/>
</dbReference>
<reference evidence="3 4" key="1">
    <citation type="submission" date="2017-06" db="EMBL/GenBank/DDBJ databases">
        <title>Isolation and characterization of a thermophilic and butanogenic Thermoanaerobacterium thermosaccharolyticum M5 capable of efficient degradation of hemicellulose.</title>
        <authorList>
            <person name="Xin F."/>
            <person name="Jiang Y."/>
        </authorList>
    </citation>
    <scope>NUCLEOTIDE SEQUENCE [LARGE SCALE GENOMIC DNA]</scope>
    <source>
        <strain evidence="3 4">M5</strain>
    </source>
</reference>
<evidence type="ECO:0000256" key="1">
    <source>
        <dbReference type="ARBA" id="ARBA00023118"/>
    </source>
</evidence>
<dbReference type="Proteomes" id="UP000215301">
    <property type="component" value="Unassembled WGS sequence"/>
</dbReference>
<dbReference type="RefSeq" id="WP_034844375.1">
    <property type="nucleotide sequence ID" value="NZ_CP117247.1"/>
</dbReference>
<dbReference type="Pfam" id="PF03787">
    <property type="entry name" value="RAMPs"/>
    <property type="match status" value="1"/>
</dbReference>
<feature type="domain" description="CRISPR type III-associated protein" evidence="2">
    <location>
        <begin position="10"/>
        <end position="210"/>
    </location>
</feature>
<dbReference type="GO" id="GO:0051607">
    <property type="term" value="P:defense response to virus"/>
    <property type="evidence" value="ECO:0007669"/>
    <property type="project" value="UniProtKB-KW"/>
</dbReference>
<proteinExistence type="predicted"/>
<evidence type="ECO:0000313" key="4">
    <source>
        <dbReference type="Proteomes" id="UP000215301"/>
    </source>
</evidence>
<dbReference type="InterPro" id="IPR007522">
    <property type="entry name" value="CRISPR-assoc_prot_TM1795"/>
</dbReference>